<keyword evidence="6" id="KW-0998">Cell outer membrane</keyword>
<keyword evidence="7" id="KW-0175">Coiled coil</keyword>
<gene>
    <name evidence="8" type="ORF">LCGC14_1063250</name>
</gene>
<accession>A0A0F9QRH7</accession>
<feature type="coiled-coil region" evidence="7">
    <location>
        <begin position="360"/>
        <end position="394"/>
    </location>
</feature>
<keyword evidence="4" id="KW-0812">Transmembrane</keyword>
<evidence type="ECO:0000256" key="4">
    <source>
        <dbReference type="ARBA" id="ARBA00022692"/>
    </source>
</evidence>
<dbReference type="EMBL" id="LAZR01004525">
    <property type="protein sequence ID" value="KKN07808.1"/>
    <property type="molecule type" value="Genomic_DNA"/>
</dbReference>
<dbReference type="PANTHER" id="PTHR30026">
    <property type="entry name" value="OUTER MEMBRANE PROTEIN TOLC"/>
    <property type="match status" value="1"/>
</dbReference>
<name>A0A0F9QRH7_9ZZZZ</name>
<dbReference type="Gene3D" id="1.20.1600.10">
    <property type="entry name" value="Outer membrane efflux proteins (OEP)"/>
    <property type="match status" value="1"/>
</dbReference>
<evidence type="ECO:0000256" key="6">
    <source>
        <dbReference type="ARBA" id="ARBA00023237"/>
    </source>
</evidence>
<sequence length="443" mass="49997">MKKAKTILLVILLIFWVAKFSFSLEKTTLTLEESIRLAISQNPYHLAAEERLVMARAKLREAVAGFLPSLNSEGLHTLAEKVFTLEFPSFIPGEPPQRISMDFTKDYQFYLNFSLPLFTGGRLTSNYKQAKYNLRSTEEAVRQSKHITVFNAKKAFYGYLLTKDFVKVAEEAVDVAEKHLKNVKSLYGVGMASKFDLLRSEVQVANLKPQLIKARNNLKIAELSLITLLGLDLSQPIEIKGYLSYEPFEPDLEESVSKAMLKRPEITQLKYQKQMAGQGLKLARASNLPSFALSATYNFWADQLNFRKDTWQSFYTVNLVFTVPLFNGFATSARVAQAKAMIKELGFTQKGLIDIIEFEVRKAILRLQEAKESLHSQEKNVEQAQESLRIAELNFSEGLATTLDISSAQAALSQAKTNYSQALYDYVMSLAELDKAMGVGWND</sequence>
<comment type="subcellular location">
    <subcellularLocation>
        <location evidence="1">Cell outer membrane</location>
    </subcellularLocation>
</comment>
<dbReference type="Pfam" id="PF02321">
    <property type="entry name" value="OEP"/>
    <property type="match status" value="2"/>
</dbReference>
<keyword evidence="5" id="KW-0472">Membrane</keyword>
<keyword evidence="3" id="KW-1134">Transmembrane beta strand</keyword>
<proteinExistence type="predicted"/>
<organism evidence="8">
    <name type="scientific">marine sediment metagenome</name>
    <dbReference type="NCBI Taxonomy" id="412755"/>
    <lineage>
        <taxon>unclassified sequences</taxon>
        <taxon>metagenomes</taxon>
        <taxon>ecological metagenomes</taxon>
    </lineage>
</organism>
<dbReference type="GO" id="GO:1990281">
    <property type="term" value="C:efflux pump complex"/>
    <property type="evidence" value="ECO:0007669"/>
    <property type="project" value="TreeGrafter"/>
</dbReference>
<dbReference type="GO" id="GO:0015288">
    <property type="term" value="F:porin activity"/>
    <property type="evidence" value="ECO:0007669"/>
    <property type="project" value="TreeGrafter"/>
</dbReference>
<evidence type="ECO:0000256" key="5">
    <source>
        <dbReference type="ARBA" id="ARBA00023136"/>
    </source>
</evidence>
<evidence type="ECO:0008006" key="9">
    <source>
        <dbReference type="Google" id="ProtNLM"/>
    </source>
</evidence>
<dbReference type="InterPro" id="IPR051906">
    <property type="entry name" value="TolC-like"/>
</dbReference>
<protein>
    <recommendedName>
        <fullName evidence="9">TolC family protein</fullName>
    </recommendedName>
</protein>
<evidence type="ECO:0000256" key="1">
    <source>
        <dbReference type="ARBA" id="ARBA00004442"/>
    </source>
</evidence>
<dbReference type="AlphaFoldDB" id="A0A0F9QRH7"/>
<dbReference type="PANTHER" id="PTHR30026:SF20">
    <property type="entry name" value="OUTER MEMBRANE PROTEIN TOLC"/>
    <property type="match status" value="1"/>
</dbReference>
<reference evidence="8" key="1">
    <citation type="journal article" date="2015" name="Nature">
        <title>Complex archaea that bridge the gap between prokaryotes and eukaryotes.</title>
        <authorList>
            <person name="Spang A."/>
            <person name="Saw J.H."/>
            <person name="Jorgensen S.L."/>
            <person name="Zaremba-Niedzwiedzka K."/>
            <person name="Martijn J."/>
            <person name="Lind A.E."/>
            <person name="van Eijk R."/>
            <person name="Schleper C."/>
            <person name="Guy L."/>
            <person name="Ettema T.J."/>
        </authorList>
    </citation>
    <scope>NUCLEOTIDE SEQUENCE</scope>
</reference>
<evidence type="ECO:0000313" key="8">
    <source>
        <dbReference type="EMBL" id="KKN07808.1"/>
    </source>
</evidence>
<dbReference type="GO" id="GO:0009279">
    <property type="term" value="C:cell outer membrane"/>
    <property type="evidence" value="ECO:0007669"/>
    <property type="project" value="UniProtKB-SubCell"/>
</dbReference>
<dbReference type="SUPFAM" id="SSF56954">
    <property type="entry name" value="Outer membrane efflux proteins (OEP)"/>
    <property type="match status" value="1"/>
</dbReference>
<evidence type="ECO:0000256" key="7">
    <source>
        <dbReference type="SAM" id="Coils"/>
    </source>
</evidence>
<evidence type="ECO:0000256" key="3">
    <source>
        <dbReference type="ARBA" id="ARBA00022452"/>
    </source>
</evidence>
<dbReference type="GO" id="GO:0015562">
    <property type="term" value="F:efflux transmembrane transporter activity"/>
    <property type="evidence" value="ECO:0007669"/>
    <property type="project" value="InterPro"/>
</dbReference>
<keyword evidence="2" id="KW-0813">Transport</keyword>
<evidence type="ECO:0000256" key="2">
    <source>
        <dbReference type="ARBA" id="ARBA00022448"/>
    </source>
</evidence>
<dbReference type="InterPro" id="IPR003423">
    <property type="entry name" value="OMP_efflux"/>
</dbReference>
<comment type="caution">
    <text evidence="8">The sequence shown here is derived from an EMBL/GenBank/DDBJ whole genome shotgun (WGS) entry which is preliminary data.</text>
</comment>